<proteinExistence type="predicted"/>
<sequence length="71" mass="8478">MRFLLCWPCFVIIVLPSRFGAEDIRVYCKHLQLIFFCDYSPFTCLRKQHVLGGRNIKICWFLFFCCLSSSF</sequence>
<dbReference type="AlphaFoldDB" id="A0A2M4CE17"/>
<protein>
    <submittedName>
        <fullName evidence="2">Putative secreted protein</fullName>
    </submittedName>
</protein>
<accession>A0A2M4CE17</accession>
<name>A0A2M4CE17_9DIPT</name>
<organism evidence="2">
    <name type="scientific">Anopheles marajoara</name>
    <dbReference type="NCBI Taxonomy" id="58244"/>
    <lineage>
        <taxon>Eukaryota</taxon>
        <taxon>Metazoa</taxon>
        <taxon>Ecdysozoa</taxon>
        <taxon>Arthropoda</taxon>
        <taxon>Hexapoda</taxon>
        <taxon>Insecta</taxon>
        <taxon>Pterygota</taxon>
        <taxon>Neoptera</taxon>
        <taxon>Endopterygota</taxon>
        <taxon>Diptera</taxon>
        <taxon>Nematocera</taxon>
        <taxon>Culicoidea</taxon>
        <taxon>Culicidae</taxon>
        <taxon>Anophelinae</taxon>
        <taxon>Anopheles</taxon>
    </lineage>
</organism>
<feature type="signal peptide" evidence="1">
    <location>
        <begin position="1"/>
        <end position="21"/>
    </location>
</feature>
<evidence type="ECO:0000313" key="2">
    <source>
        <dbReference type="EMBL" id="MBW63553.1"/>
    </source>
</evidence>
<evidence type="ECO:0000256" key="1">
    <source>
        <dbReference type="SAM" id="SignalP"/>
    </source>
</evidence>
<reference evidence="2" key="1">
    <citation type="submission" date="2018-01" db="EMBL/GenBank/DDBJ databases">
        <title>An insight into the sialome of Amazonian anophelines.</title>
        <authorList>
            <person name="Ribeiro J.M."/>
            <person name="Scarpassa V."/>
            <person name="Calvo E."/>
        </authorList>
    </citation>
    <scope>NUCLEOTIDE SEQUENCE</scope>
    <source>
        <tissue evidence="2">Salivary glands</tissue>
    </source>
</reference>
<keyword evidence="1" id="KW-0732">Signal</keyword>
<dbReference type="EMBL" id="GGFJ01014412">
    <property type="protein sequence ID" value="MBW63553.1"/>
    <property type="molecule type" value="Transcribed_RNA"/>
</dbReference>
<feature type="chain" id="PRO_5014753308" evidence="1">
    <location>
        <begin position="22"/>
        <end position="71"/>
    </location>
</feature>